<feature type="transmembrane region" description="Helical" evidence="6">
    <location>
        <begin position="52"/>
        <end position="82"/>
    </location>
</feature>
<reference evidence="7 8" key="1">
    <citation type="submission" date="2020-02" db="EMBL/GenBank/DDBJ databases">
        <title>complete genome sequence of Rhodobacteraceae bacterium.</title>
        <authorList>
            <person name="Park J."/>
            <person name="Kim Y.-S."/>
            <person name="Kim K.-H."/>
        </authorList>
    </citation>
    <scope>NUCLEOTIDE SEQUENCE [LARGE SCALE GENOMIC DNA]</scope>
    <source>
        <strain evidence="7 8">RR4-56</strain>
    </source>
</reference>
<name>A0A7L5BUM1_9RHOB</name>
<dbReference type="RefSeq" id="WP_165095415.1">
    <property type="nucleotide sequence ID" value="NZ_CP049056.1"/>
</dbReference>
<comment type="similarity">
    <text evidence="2">Belongs to the autoinducer-2 exporter (AI-2E) (TC 2.A.86) family.</text>
</comment>
<evidence type="ECO:0000313" key="7">
    <source>
        <dbReference type="EMBL" id="QIE54713.1"/>
    </source>
</evidence>
<dbReference type="AlphaFoldDB" id="A0A7L5BUM1"/>
<feature type="transmembrane region" description="Helical" evidence="6">
    <location>
        <begin position="209"/>
        <end position="230"/>
    </location>
</feature>
<keyword evidence="8" id="KW-1185">Reference proteome</keyword>
<feature type="transmembrane region" description="Helical" evidence="6">
    <location>
        <begin position="149"/>
        <end position="169"/>
    </location>
</feature>
<evidence type="ECO:0000256" key="5">
    <source>
        <dbReference type="ARBA" id="ARBA00023136"/>
    </source>
</evidence>
<evidence type="ECO:0000256" key="3">
    <source>
        <dbReference type="ARBA" id="ARBA00022692"/>
    </source>
</evidence>
<evidence type="ECO:0000256" key="6">
    <source>
        <dbReference type="SAM" id="Phobius"/>
    </source>
</evidence>
<keyword evidence="3 6" id="KW-0812">Transmembrane</keyword>
<evidence type="ECO:0000256" key="1">
    <source>
        <dbReference type="ARBA" id="ARBA00004141"/>
    </source>
</evidence>
<keyword evidence="4 6" id="KW-1133">Transmembrane helix</keyword>
<feature type="transmembrane region" description="Helical" evidence="6">
    <location>
        <begin position="12"/>
        <end position="40"/>
    </location>
</feature>
<feature type="transmembrane region" description="Helical" evidence="6">
    <location>
        <begin position="236"/>
        <end position="261"/>
    </location>
</feature>
<dbReference type="PANTHER" id="PTHR21716:SF64">
    <property type="entry name" value="AI-2 TRANSPORT PROTEIN TQSA"/>
    <property type="match status" value="1"/>
</dbReference>
<comment type="subcellular location">
    <subcellularLocation>
        <location evidence="1">Membrane</location>
        <topology evidence="1">Multi-pass membrane protein</topology>
    </subcellularLocation>
</comment>
<organism evidence="7 8">
    <name type="scientific">Pikeienuella piscinae</name>
    <dbReference type="NCBI Taxonomy" id="2748098"/>
    <lineage>
        <taxon>Bacteria</taxon>
        <taxon>Pseudomonadati</taxon>
        <taxon>Pseudomonadota</taxon>
        <taxon>Alphaproteobacteria</taxon>
        <taxon>Rhodobacterales</taxon>
        <taxon>Paracoccaceae</taxon>
        <taxon>Pikeienuella</taxon>
    </lineage>
</organism>
<feature type="transmembrane region" description="Helical" evidence="6">
    <location>
        <begin position="304"/>
        <end position="335"/>
    </location>
</feature>
<protein>
    <submittedName>
        <fullName evidence="7">AI-2E family transporter</fullName>
    </submittedName>
</protein>
<evidence type="ECO:0000313" key="8">
    <source>
        <dbReference type="Proteomes" id="UP000503336"/>
    </source>
</evidence>
<dbReference type="PANTHER" id="PTHR21716">
    <property type="entry name" value="TRANSMEMBRANE PROTEIN"/>
    <property type="match status" value="1"/>
</dbReference>
<keyword evidence="5 6" id="KW-0472">Membrane</keyword>
<evidence type="ECO:0000256" key="2">
    <source>
        <dbReference type="ARBA" id="ARBA00009773"/>
    </source>
</evidence>
<dbReference type="Proteomes" id="UP000503336">
    <property type="component" value="Chromosome"/>
</dbReference>
<dbReference type="GO" id="GO:0055085">
    <property type="term" value="P:transmembrane transport"/>
    <property type="evidence" value="ECO:0007669"/>
    <property type="project" value="TreeGrafter"/>
</dbReference>
<dbReference type="EMBL" id="CP049056">
    <property type="protein sequence ID" value="QIE54713.1"/>
    <property type="molecule type" value="Genomic_DNA"/>
</dbReference>
<sequence length="357" mass="38328">MTMREQAVWWLLGLIILIILLVLLSNVLLPFVLAAGIAYFTDPLADRLERRGLSRVLATVIVTAVAFIVATIALIILIPLLINQIQLAIDAAPELFNAAREFVETRVAPLFDQDGALGAALTKGLNQAQSQIKDISVGVLQGAWSVSLAGFQVVALMVVTPVVAFYLLLDWDNMIARIDDMLPRQHRDEIRWLAGEVDRVLAGFVRGQVTVCLILGGFYALALTLIQLPFGLLVGFFAGLISFIPFVGSIFGGALSVGIALFYFWNDPVWVVATAAIFAAGQAVEGNFLTPKLVGGSVGLHPVWLMFALSAFGALFGFTGLLIAVPAAAVIGVFLRFSIGKYKQGALYRGQRGDSGP</sequence>
<dbReference type="InterPro" id="IPR002549">
    <property type="entry name" value="AI-2E-like"/>
</dbReference>
<dbReference type="GO" id="GO:0016020">
    <property type="term" value="C:membrane"/>
    <property type="evidence" value="ECO:0007669"/>
    <property type="project" value="UniProtKB-SubCell"/>
</dbReference>
<dbReference type="Pfam" id="PF01594">
    <property type="entry name" value="AI-2E_transport"/>
    <property type="match status" value="1"/>
</dbReference>
<evidence type="ECO:0000256" key="4">
    <source>
        <dbReference type="ARBA" id="ARBA00022989"/>
    </source>
</evidence>
<accession>A0A7L5BUM1</accession>
<dbReference type="KEGG" id="hdh:G5B40_04200"/>
<gene>
    <name evidence="7" type="ORF">G5B40_04200</name>
</gene>
<proteinExistence type="inferred from homology"/>